<dbReference type="SUPFAM" id="SSF51717">
    <property type="entry name" value="Dihydropteroate synthetase-like"/>
    <property type="match status" value="1"/>
</dbReference>
<dbReference type="InterPro" id="IPR016425">
    <property type="entry name" value="IspG_bac"/>
</dbReference>
<keyword evidence="11" id="KW-1185">Reference proteome</keyword>
<keyword evidence="1 7" id="KW-0004">4Fe-4S</keyword>
<protein>
    <recommendedName>
        <fullName evidence="7">4-hydroxy-3-methylbut-2-en-1-yl diphosphate synthase (flavodoxin)</fullName>
        <ecNumber evidence="7">1.17.7.3</ecNumber>
    </recommendedName>
    <alternativeName>
        <fullName evidence="7">1-hydroxy-2-methyl-2-(E)-butenyl 4-diphosphate synthase</fullName>
    </alternativeName>
</protein>
<dbReference type="FunFam" id="3.20.20.20:FF:000001">
    <property type="entry name" value="4-hydroxy-3-methylbut-2-en-1-yl diphosphate synthase (flavodoxin)"/>
    <property type="match status" value="1"/>
</dbReference>
<dbReference type="Gene3D" id="3.20.20.20">
    <property type="entry name" value="Dihydropteroate synthase-like"/>
    <property type="match status" value="1"/>
</dbReference>
<dbReference type="EMBL" id="LT629772">
    <property type="protein sequence ID" value="SDS02172.1"/>
    <property type="molecule type" value="Genomic_DNA"/>
</dbReference>
<proteinExistence type="inferred from homology"/>
<dbReference type="Pfam" id="PF26540">
    <property type="entry name" value="GcpE_C"/>
    <property type="match status" value="1"/>
</dbReference>
<dbReference type="PANTHER" id="PTHR30454:SF0">
    <property type="entry name" value="4-HYDROXY-3-METHYLBUT-2-EN-1-YL DIPHOSPHATE SYNTHASE (FERREDOXIN), CHLOROPLASTIC"/>
    <property type="match status" value="1"/>
</dbReference>
<feature type="binding site" evidence="7">
    <location>
        <position position="281"/>
    </location>
    <ligand>
        <name>[4Fe-4S] cluster</name>
        <dbReference type="ChEBI" id="CHEBI:49883"/>
    </ligand>
</feature>
<reference evidence="10 11" key="1">
    <citation type="submission" date="2016-10" db="EMBL/GenBank/DDBJ databases">
        <authorList>
            <person name="de Groot N.N."/>
        </authorList>
    </citation>
    <scope>NUCLEOTIDE SEQUENCE [LARGE SCALE GENOMIC DNA]</scope>
    <source>
        <strain evidence="10 11">DSM 21800</strain>
    </source>
</reference>
<comment type="cofactor">
    <cofactor evidence="7">
        <name>[4Fe-4S] cluster</name>
        <dbReference type="ChEBI" id="CHEBI:49883"/>
    </cofactor>
    <text evidence="7">Binds 1 [4Fe-4S] cluster.</text>
</comment>
<evidence type="ECO:0000256" key="7">
    <source>
        <dbReference type="HAMAP-Rule" id="MF_00159"/>
    </source>
</evidence>
<feature type="binding site" evidence="7">
    <location>
        <position position="323"/>
    </location>
    <ligand>
        <name>[4Fe-4S] cluster</name>
        <dbReference type="ChEBI" id="CHEBI:49883"/>
    </ligand>
</feature>
<keyword evidence="4 7" id="KW-0408">Iron</keyword>
<comment type="catalytic activity">
    <reaction evidence="7">
        <text>(2E)-4-hydroxy-3-methylbut-2-enyl diphosphate + oxidized [flavodoxin] + H2O + 2 H(+) = 2-C-methyl-D-erythritol 2,4-cyclic diphosphate + reduced [flavodoxin]</text>
        <dbReference type="Rhea" id="RHEA:43604"/>
        <dbReference type="Rhea" id="RHEA-COMP:10622"/>
        <dbReference type="Rhea" id="RHEA-COMP:10623"/>
        <dbReference type="ChEBI" id="CHEBI:15377"/>
        <dbReference type="ChEBI" id="CHEBI:15378"/>
        <dbReference type="ChEBI" id="CHEBI:57618"/>
        <dbReference type="ChEBI" id="CHEBI:58210"/>
        <dbReference type="ChEBI" id="CHEBI:58483"/>
        <dbReference type="ChEBI" id="CHEBI:128753"/>
        <dbReference type="EC" id="1.17.7.3"/>
    </reaction>
</comment>
<comment type="pathway">
    <text evidence="7">Isoprenoid biosynthesis; isopentenyl diphosphate biosynthesis via DXP pathway; isopentenyl diphosphate from 1-deoxy-D-xylulose 5-phosphate: step 5/6.</text>
</comment>
<dbReference type="RefSeq" id="WP_172836060.1">
    <property type="nucleotide sequence ID" value="NZ_LT629772.1"/>
</dbReference>
<dbReference type="GO" id="GO:0016114">
    <property type="term" value="P:terpenoid biosynthetic process"/>
    <property type="evidence" value="ECO:0007669"/>
    <property type="project" value="InterPro"/>
</dbReference>
<dbReference type="GO" id="GO:0046429">
    <property type="term" value="F:4-hydroxy-3-methylbut-2-en-1-yl diphosphate synthase activity (ferredoxin)"/>
    <property type="evidence" value="ECO:0007669"/>
    <property type="project" value="UniProtKB-UniRule"/>
</dbReference>
<keyword evidence="6 7" id="KW-0414">Isoprene biosynthesis</keyword>
<dbReference type="GO" id="GO:0005506">
    <property type="term" value="F:iron ion binding"/>
    <property type="evidence" value="ECO:0007669"/>
    <property type="project" value="InterPro"/>
</dbReference>
<evidence type="ECO:0000256" key="6">
    <source>
        <dbReference type="ARBA" id="ARBA00023229"/>
    </source>
</evidence>
<dbReference type="InterPro" id="IPR058578">
    <property type="entry name" value="IspG_TIM"/>
</dbReference>
<dbReference type="NCBIfam" id="TIGR00612">
    <property type="entry name" value="ispG_gcpE"/>
    <property type="match status" value="1"/>
</dbReference>
<evidence type="ECO:0000259" key="8">
    <source>
        <dbReference type="Pfam" id="PF04551"/>
    </source>
</evidence>
<evidence type="ECO:0000313" key="11">
    <source>
        <dbReference type="Proteomes" id="UP000199103"/>
    </source>
</evidence>
<keyword evidence="2 7" id="KW-0479">Metal-binding</keyword>
<dbReference type="NCBIfam" id="NF001540">
    <property type="entry name" value="PRK00366.1"/>
    <property type="match status" value="1"/>
</dbReference>
<evidence type="ECO:0000256" key="1">
    <source>
        <dbReference type="ARBA" id="ARBA00022485"/>
    </source>
</evidence>
<evidence type="ECO:0000256" key="3">
    <source>
        <dbReference type="ARBA" id="ARBA00023002"/>
    </source>
</evidence>
<gene>
    <name evidence="7" type="primary">ispG</name>
    <name evidence="10" type="ORF">SAMN04489812_0637</name>
</gene>
<evidence type="ECO:0000313" key="10">
    <source>
        <dbReference type="EMBL" id="SDS02172.1"/>
    </source>
</evidence>
<dbReference type="GO" id="GO:0019288">
    <property type="term" value="P:isopentenyl diphosphate biosynthetic process, methylerythritol 4-phosphate pathway"/>
    <property type="evidence" value="ECO:0007669"/>
    <property type="project" value="UniProtKB-UniRule"/>
</dbReference>
<evidence type="ECO:0000256" key="5">
    <source>
        <dbReference type="ARBA" id="ARBA00023014"/>
    </source>
</evidence>
<evidence type="ECO:0000259" key="9">
    <source>
        <dbReference type="Pfam" id="PF26540"/>
    </source>
</evidence>
<feature type="binding site" evidence="7">
    <location>
        <position position="284"/>
    </location>
    <ligand>
        <name>[4Fe-4S] cluster</name>
        <dbReference type="ChEBI" id="CHEBI:49883"/>
    </ligand>
</feature>
<accession>A0A1H1NT91</accession>
<dbReference type="PIRSF" id="PIRSF004640">
    <property type="entry name" value="IspG"/>
    <property type="match status" value="1"/>
</dbReference>
<feature type="binding site" evidence="7">
    <location>
        <position position="316"/>
    </location>
    <ligand>
        <name>[4Fe-4S] cluster</name>
        <dbReference type="ChEBI" id="CHEBI:49883"/>
    </ligand>
</feature>
<evidence type="ECO:0000256" key="2">
    <source>
        <dbReference type="ARBA" id="ARBA00022723"/>
    </source>
</evidence>
<feature type="domain" description="IspG TIM-barrel" evidence="8">
    <location>
        <begin position="22"/>
        <end position="262"/>
    </location>
</feature>
<dbReference type="SUPFAM" id="SSF56014">
    <property type="entry name" value="Nitrite and sulphite reductase 4Fe-4S domain-like"/>
    <property type="match status" value="1"/>
</dbReference>
<comment type="similarity">
    <text evidence="7">Belongs to the IspG family.</text>
</comment>
<organism evidence="10 11">
    <name type="scientific">Microlunatus soli</name>
    <dbReference type="NCBI Taxonomy" id="630515"/>
    <lineage>
        <taxon>Bacteria</taxon>
        <taxon>Bacillati</taxon>
        <taxon>Actinomycetota</taxon>
        <taxon>Actinomycetes</taxon>
        <taxon>Propionibacteriales</taxon>
        <taxon>Propionibacteriaceae</taxon>
        <taxon>Microlunatus</taxon>
    </lineage>
</organism>
<comment type="function">
    <text evidence="7">Converts 2C-methyl-D-erythritol 2,4-cyclodiphosphate (ME-2,4cPP) into 1-hydroxy-2-methyl-2-(E)-butenyl 4-diphosphate.</text>
</comment>
<dbReference type="Gene3D" id="3.30.413.10">
    <property type="entry name" value="Sulfite Reductase Hemoprotein, domain 1"/>
    <property type="match status" value="1"/>
</dbReference>
<dbReference type="Proteomes" id="UP000199103">
    <property type="component" value="Chromosome I"/>
</dbReference>
<dbReference type="EC" id="1.17.7.3" evidence="7"/>
<dbReference type="GO" id="GO:0141197">
    <property type="term" value="F:4-hydroxy-3-methylbut-2-enyl-diphosphate synthase activity (flavodoxin)"/>
    <property type="evidence" value="ECO:0007669"/>
    <property type="project" value="UniProtKB-EC"/>
</dbReference>
<dbReference type="GO" id="GO:0051539">
    <property type="term" value="F:4 iron, 4 sulfur cluster binding"/>
    <property type="evidence" value="ECO:0007669"/>
    <property type="project" value="UniProtKB-UniRule"/>
</dbReference>
<name>A0A1H1NT91_9ACTN</name>
<dbReference type="InterPro" id="IPR004588">
    <property type="entry name" value="IspG_bac-typ"/>
</dbReference>
<dbReference type="InterPro" id="IPR011005">
    <property type="entry name" value="Dihydropteroate_synth-like_sf"/>
</dbReference>
<dbReference type="AlphaFoldDB" id="A0A1H1NT91"/>
<keyword evidence="5 7" id="KW-0411">Iron-sulfur</keyword>
<dbReference type="STRING" id="630515.SAMN04489812_0637"/>
<dbReference type="InterPro" id="IPR045854">
    <property type="entry name" value="NO2/SO3_Rdtase_4Fe4S_sf"/>
</dbReference>
<dbReference type="PANTHER" id="PTHR30454">
    <property type="entry name" value="4-HYDROXY-3-METHYLBUT-2-EN-1-YL DIPHOSPHATE SYNTHASE"/>
    <property type="match status" value="1"/>
</dbReference>
<dbReference type="HAMAP" id="MF_00159">
    <property type="entry name" value="IspG"/>
    <property type="match status" value="1"/>
</dbReference>
<dbReference type="InterPro" id="IPR058579">
    <property type="entry name" value="IspG_C"/>
</dbReference>
<dbReference type="Pfam" id="PF04551">
    <property type="entry name" value="GcpE"/>
    <property type="match status" value="1"/>
</dbReference>
<feature type="domain" description="IspG C-terminal" evidence="9">
    <location>
        <begin position="277"/>
        <end position="363"/>
    </location>
</feature>
<dbReference type="UniPathway" id="UPA00056">
    <property type="reaction ID" value="UER00096"/>
</dbReference>
<evidence type="ECO:0000256" key="4">
    <source>
        <dbReference type="ARBA" id="ARBA00023004"/>
    </source>
</evidence>
<sequence length="382" mass="40204">MTAINLGLPAMPPETLAPRRKTRKIKVGKVEVGGDAPVSVQSMTTTLTADINSTLQQIAELTAAGCDIVRVAVPSADDAAALPAIASKSQIPVIADIHFQPRYVFAAIEAGCAAVRVNPGNIKAFDDQVKEIAQAATEAGVSLRIGVNAGSLDKRLLAKHGKATPEALVESALWEASLFEEHGFRDFKISVKHHDPVVMVKAYEQLAEQCDYPLHLGVTEAGPAFQGTIKSATAFGALLSKGIGDTIRVSLSAPPVEEVKVGIKILESLNLRPRKLEIVSCPSCGRAQVDVYKLADEVTAGLEGLTVPLRVAVMGCVVNGPGEAREADLGVASGNGKGQIFVHGEVIKTVKESQIVETLIEEAMRLAEDMPEVEGSPEVSVG</sequence>
<keyword evidence="3 7" id="KW-0560">Oxidoreductase</keyword>